<dbReference type="EMBL" id="KZ826405">
    <property type="protein sequence ID" value="PYI01876.1"/>
    <property type="molecule type" value="Genomic_DNA"/>
</dbReference>
<evidence type="ECO:0000313" key="2">
    <source>
        <dbReference type="Proteomes" id="UP000248423"/>
    </source>
</evidence>
<protein>
    <submittedName>
        <fullName evidence="1">Uncharacterized protein</fullName>
    </submittedName>
</protein>
<name>A0A319DVW8_ASPSB</name>
<evidence type="ECO:0000313" key="1">
    <source>
        <dbReference type="EMBL" id="PYI01876.1"/>
    </source>
</evidence>
<keyword evidence="2" id="KW-1185">Reference proteome</keyword>
<dbReference type="VEuPathDB" id="FungiDB:BO78DRAFT_423109"/>
<proteinExistence type="predicted"/>
<dbReference type="OrthoDB" id="2520703at2759"/>
<organism evidence="1 2">
    <name type="scientific">Aspergillus sclerotiicarbonarius (strain CBS 121057 / IBT 28362)</name>
    <dbReference type="NCBI Taxonomy" id="1448318"/>
    <lineage>
        <taxon>Eukaryota</taxon>
        <taxon>Fungi</taxon>
        <taxon>Dikarya</taxon>
        <taxon>Ascomycota</taxon>
        <taxon>Pezizomycotina</taxon>
        <taxon>Eurotiomycetes</taxon>
        <taxon>Eurotiomycetidae</taxon>
        <taxon>Eurotiales</taxon>
        <taxon>Aspergillaceae</taxon>
        <taxon>Aspergillus</taxon>
        <taxon>Aspergillus subgen. Circumdati</taxon>
    </lineage>
</organism>
<gene>
    <name evidence="1" type="ORF">BO78DRAFT_423109</name>
</gene>
<sequence>MDQLPTEILWSIDQHFDRSETRWALSQCSRRLHVLFGPLVFSSLVGWHPHPGLVKHLWRHPDLASSVQNVEFEFYACQCDPLDESNEDEEYEGGDLIEKMVNEVCSWPMLRLEWKCHLVKKCPDAWLAVLLSCLTCLHSITLNPHGVAQFVPEPFQVVPSFDQRKAFIEWTLPDPPAGTQAFCFPFLQTIKVNGEDEGLGPSSRFATSLLFFPAIRRIQYHGLWGFGRELIAVMDSLESRGMQDGASLGKLTHFQVEIGNRMDLDWQMYLFRPGAFRHLLLPSKDTLQILSLDFDRLHRYRVNCCGIDRYLPRDTITDNHPFGSLKDFHVLKELKMRHANLVGLPYFKWRRDSDVHVDLHGDLNGYPRQCLIDILPSSLASLTITEISWTFLQALISDVEALLNAKAKEMPCLEHITLHVYTERRHFRMVTVFLDSLGLVAQGMGVRMVYELQELEF</sequence>
<reference evidence="1 2" key="1">
    <citation type="submission" date="2018-02" db="EMBL/GenBank/DDBJ databases">
        <title>The genomes of Aspergillus section Nigri reveals drivers in fungal speciation.</title>
        <authorList>
            <consortium name="DOE Joint Genome Institute"/>
            <person name="Vesth T.C."/>
            <person name="Nybo J."/>
            <person name="Theobald S."/>
            <person name="Brandl J."/>
            <person name="Frisvad J.C."/>
            <person name="Nielsen K.F."/>
            <person name="Lyhne E.K."/>
            <person name="Kogle M.E."/>
            <person name="Kuo A."/>
            <person name="Riley R."/>
            <person name="Clum A."/>
            <person name="Nolan M."/>
            <person name="Lipzen A."/>
            <person name="Salamov A."/>
            <person name="Henrissat B."/>
            <person name="Wiebenga A."/>
            <person name="De vries R.P."/>
            <person name="Grigoriev I.V."/>
            <person name="Mortensen U.H."/>
            <person name="Andersen M.R."/>
            <person name="Baker S.E."/>
        </authorList>
    </citation>
    <scope>NUCLEOTIDE SEQUENCE [LARGE SCALE GENOMIC DNA]</scope>
    <source>
        <strain evidence="1 2">CBS 121057</strain>
    </source>
</reference>
<dbReference type="AlphaFoldDB" id="A0A319DVW8"/>
<accession>A0A319DVW8</accession>
<dbReference type="Proteomes" id="UP000248423">
    <property type="component" value="Unassembled WGS sequence"/>
</dbReference>